<protein>
    <submittedName>
        <fullName evidence="2">Uncharacterized protein</fullName>
    </submittedName>
</protein>
<dbReference type="InterPro" id="IPR003676">
    <property type="entry name" value="SAUR_fam"/>
</dbReference>
<comment type="caution">
    <text evidence="2">The sequence shown here is derived from an EMBL/GenBank/DDBJ whole genome shotgun (WGS) entry which is preliminary data.</text>
</comment>
<accession>A0ABQ9KBK8</accession>
<dbReference type="PANTHER" id="PTHR31175">
    <property type="entry name" value="AUXIN-RESPONSIVE FAMILY PROTEIN"/>
    <property type="match status" value="1"/>
</dbReference>
<evidence type="ECO:0000313" key="3">
    <source>
        <dbReference type="Proteomes" id="UP001174677"/>
    </source>
</evidence>
<reference evidence="2 3" key="1">
    <citation type="journal article" date="2023" name="Plant Biotechnol. J.">
        <title>Chromosome-level wild Hevea brasiliensis genome provides new tools for genomic-assisted breeding and valuable loci to elevate rubber yield.</title>
        <authorList>
            <person name="Cheng H."/>
            <person name="Song X."/>
            <person name="Hu Y."/>
            <person name="Wu T."/>
            <person name="Yang Q."/>
            <person name="An Z."/>
            <person name="Feng S."/>
            <person name="Deng Z."/>
            <person name="Wu W."/>
            <person name="Zeng X."/>
            <person name="Tu M."/>
            <person name="Wang X."/>
            <person name="Huang H."/>
        </authorList>
    </citation>
    <scope>NUCLEOTIDE SEQUENCE [LARGE SCALE GENOMIC DNA]</scope>
    <source>
        <strain evidence="2">MT/VB/25A 57/8</strain>
    </source>
</reference>
<organism evidence="2 3">
    <name type="scientific">Hevea brasiliensis</name>
    <name type="common">Para rubber tree</name>
    <name type="synonym">Siphonia brasiliensis</name>
    <dbReference type="NCBI Taxonomy" id="3981"/>
    <lineage>
        <taxon>Eukaryota</taxon>
        <taxon>Viridiplantae</taxon>
        <taxon>Streptophyta</taxon>
        <taxon>Embryophyta</taxon>
        <taxon>Tracheophyta</taxon>
        <taxon>Spermatophyta</taxon>
        <taxon>Magnoliopsida</taxon>
        <taxon>eudicotyledons</taxon>
        <taxon>Gunneridae</taxon>
        <taxon>Pentapetalae</taxon>
        <taxon>rosids</taxon>
        <taxon>fabids</taxon>
        <taxon>Malpighiales</taxon>
        <taxon>Euphorbiaceae</taxon>
        <taxon>Crotonoideae</taxon>
        <taxon>Micrandreae</taxon>
        <taxon>Hevea</taxon>
    </lineage>
</organism>
<evidence type="ECO:0000313" key="2">
    <source>
        <dbReference type="EMBL" id="KAJ9129112.1"/>
    </source>
</evidence>
<dbReference type="Pfam" id="PF02519">
    <property type="entry name" value="Auxin_inducible"/>
    <property type="match status" value="1"/>
</dbReference>
<gene>
    <name evidence="2" type="ORF">P3X46_034103</name>
</gene>
<dbReference type="Proteomes" id="UP001174677">
    <property type="component" value="Unassembled WGS sequence"/>
</dbReference>
<dbReference type="EMBL" id="JARPOI010000253">
    <property type="protein sequence ID" value="KAJ9129112.1"/>
    <property type="molecule type" value="Genomic_DNA"/>
</dbReference>
<comment type="similarity">
    <text evidence="1">Belongs to the ARG7 family.</text>
</comment>
<keyword evidence="3" id="KW-1185">Reference proteome</keyword>
<dbReference type="PANTHER" id="PTHR31175:SF82">
    <property type="entry name" value="AUXIN-RESPONSIVE PROTEIN SAUR65"/>
    <property type="match status" value="1"/>
</dbReference>
<sequence>MISPKKLIKIARKWQRRSAMRRNRISFPKISTNRDAKSSNTSTSTTTGNFVIYTRDQKRFTVPLAYLNNNIMKELLKMSEEVYGLSSEGPIKLPFDAVFMEYVVSIIKKGLVKDIEKALLMSMETSCCSTSVGLHQGHTSQQLLILLIEVVQFCN</sequence>
<evidence type="ECO:0000256" key="1">
    <source>
        <dbReference type="ARBA" id="ARBA00006974"/>
    </source>
</evidence>
<proteinExistence type="inferred from homology"/>
<name>A0ABQ9KBK8_HEVBR</name>